<dbReference type="AlphaFoldDB" id="A0A8J7KE85"/>
<dbReference type="InterPro" id="IPR050275">
    <property type="entry name" value="PGM_Phosphatase"/>
</dbReference>
<dbReference type="SMART" id="SM00855">
    <property type="entry name" value="PGAM"/>
    <property type="match status" value="1"/>
</dbReference>
<dbReference type="RefSeq" id="WP_194115718.1">
    <property type="nucleotide sequence ID" value="NZ_JADFUA010000003.1"/>
</dbReference>
<dbReference type="GO" id="GO:0016791">
    <property type="term" value="F:phosphatase activity"/>
    <property type="evidence" value="ECO:0007669"/>
    <property type="project" value="TreeGrafter"/>
</dbReference>
<sequence length="206" mass="22570">MSAFRLTLVRHGCATGSHDHVFGSTNAPLSADGRAQLRSRWQQLTAQPVDAIASSTLARCADFALDAAASLGLQLHLAHGFAEQHLGDLDGKSKANWSAQELQAWDDWQRNPQASPLPNGESWDDFSARTLAAFHEWLARTPDAEHRLLFAHQGTIKALLLHAFGLPASRHSQFWVAPAGVVSLWWDNEANGWPPMLLALDNTLPD</sequence>
<dbReference type="Pfam" id="PF00300">
    <property type="entry name" value="His_Phos_1"/>
    <property type="match status" value="1"/>
</dbReference>
<gene>
    <name evidence="1" type="ORF">INR99_07570</name>
</gene>
<dbReference type="Proteomes" id="UP000604481">
    <property type="component" value="Unassembled WGS sequence"/>
</dbReference>
<dbReference type="PANTHER" id="PTHR48100">
    <property type="entry name" value="BROAD-SPECIFICITY PHOSPHATASE YOR283W-RELATED"/>
    <property type="match status" value="1"/>
</dbReference>
<proteinExistence type="predicted"/>
<protein>
    <submittedName>
        <fullName evidence="1">Histidine phosphatase family protein</fullName>
    </submittedName>
</protein>
<accession>A0A8J7KE85</accession>
<dbReference type="SUPFAM" id="SSF53254">
    <property type="entry name" value="Phosphoglycerate mutase-like"/>
    <property type="match status" value="1"/>
</dbReference>
<dbReference type="InterPro" id="IPR013078">
    <property type="entry name" value="His_Pase_superF_clade-1"/>
</dbReference>
<evidence type="ECO:0000313" key="2">
    <source>
        <dbReference type="Proteomes" id="UP000604481"/>
    </source>
</evidence>
<dbReference type="InterPro" id="IPR029033">
    <property type="entry name" value="His_PPase_superfam"/>
</dbReference>
<organism evidence="1 2">
    <name type="scientific">Chitinilyticum piscinae</name>
    <dbReference type="NCBI Taxonomy" id="2866724"/>
    <lineage>
        <taxon>Bacteria</taxon>
        <taxon>Pseudomonadati</taxon>
        <taxon>Pseudomonadota</taxon>
        <taxon>Betaproteobacteria</taxon>
        <taxon>Neisseriales</taxon>
        <taxon>Chitinibacteraceae</taxon>
        <taxon>Chitinilyticum</taxon>
    </lineage>
</organism>
<comment type="caution">
    <text evidence="1">The sequence shown here is derived from an EMBL/GenBank/DDBJ whole genome shotgun (WGS) entry which is preliminary data.</text>
</comment>
<name>A0A8J7KE85_9NEIS</name>
<evidence type="ECO:0000313" key="1">
    <source>
        <dbReference type="EMBL" id="MBE9609204.1"/>
    </source>
</evidence>
<reference evidence="1 2" key="1">
    <citation type="submission" date="2020-10" db="EMBL/GenBank/DDBJ databases">
        <title>The genome sequence of Chitinilyticum litopenaei 4Y14.</title>
        <authorList>
            <person name="Liu Y."/>
        </authorList>
    </citation>
    <scope>NUCLEOTIDE SEQUENCE [LARGE SCALE GENOMIC DNA]</scope>
    <source>
        <strain evidence="1 2">4Y14</strain>
    </source>
</reference>
<dbReference type="PANTHER" id="PTHR48100:SF1">
    <property type="entry name" value="HISTIDINE PHOSPHATASE FAMILY PROTEIN-RELATED"/>
    <property type="match status" value="1"/>
</dbReference>
<dbReference type="Gene3D" id="3.40.50.1240">
    <property type="entry name" value="Phosphoglycerate mutase-like"/>
    <property type="match status" value="1"/>
</dbReference>
<keyword evidence="2" id="KW-1185">Reference proteome</keyword>
<dbReference type="GO" id="GO:0005737">
    <property type="term" value="C:cytoplasm"/>
    <property type="evidence" value="ECO:0007669"/>
    <property type="project" value="TreeGrafter"/>
</dbReference>
<dbReference type="EMBL" id="JADFUA010000003">
    <property type="protein sequence ID" value="MBE9609204.1"/>
    <property type="molecule type" value="Genomic_DNA"/>
</dbReference>